<dbReference type="PANTHER" id="PTHR14694">
    <property type="entry name" value="CALCIUM-RESPONSIVE TRANSCRIPTION FACTOR"/>
    <property type="match status" value="1"/>
</dbReference>
<organism evidence="1 2">
    <name type="scientific">Staurois parvus</name>
    <dbReference type="NCBI Taxonomy" id="386267"/>
    <lineage>
        <taxon>Eukaryota</taxon>
        <taxon>Metazoa</taxon>
        <taxon>Chordata</taxon>
        <taxon>Craniata</taxon>
        <taxon>Vertebrata</taxon>
        <taxon>Euteleostomi</taxon>
        <taxon>Amphibia</taxon>
        <taxon>Batrachia</taxon>
        <taxon>Anura</taxon>
        <taxon>Neobatrachia</taxon>
        <taxon>Ranoidea</taxon>
        <taxon>Ranidae</taxon>
        <taxon>Staurois</taxon>
    </lineage>
</organism>
<accession>A0ABN9FAN3</accession>
<dbReference type="Proteomes" id="UP001162483">
    <property type="component" value="Unassembled WGS sequence"/>
</dbReference>
<name>A0ABN9FAN3_9NEOB</name>
<gene>
    <name evidence="1" type="ORF">SPARVUS_LOCUS11668727</name>
</gene>
<protein>
    <submittedName>
        <fullName evidence="1">Uncharacterized protein</fullName>
    </submittedName>
</protein>
<sequence length="337" mass="37041">MEQEKAFNLLKKDLDSTEGILRWYVQLPDQEAHQYHSLDAGCFSPSPTPFQPSNEEEEEVVCDENSLQPSRLHPCVAEKIRELVSKGIEEVYAVRKQLRKYVERELFKPDEIPERHNLSYFPTVNDLKNHIHEAQKALGNGDLIYDQETVSGSVRELQWNSDNGSVLNEMVTVTFEAASQEEQELENPTNEDICQDTAQLISSLTSLQPKIFAQLQGLQLQPSFTSPDGTTALIAVNQSSSTFTSPDETTALITVNPETPSFTSSDAATALITVNHQAPSFTSSDGTTALITLNHQPQTFTSADGTTSLITVSPPALLNAGASSQPLVLSHLPQSTL</sequence>
<comment type="caution">
    <text evidence="1">The sequence shown here is derived from an EMBL/GenBank/DDBJ whole genome shotgun (WGS) entry which is preliminary data.</text>
</comment>
<evidence type="ECO:0000313" key="1">
    <source>
        <dbReference type="EMBL" id="CAI9594084.1"/>
    </source>
</evidence>
<dbReference type="Pfam" id="PF15299">
    <property type="entry name" value="ALS2CR8"/>
    <property type="match status" value="1"/>
</dbReference>
<evidence type="ECO:0000313" key="2">
    <source>
        <dbReference type="Proteomes" id="UP001162483"/>
    </source>
</evidence>
<dbReference type="EMBL" id="CATNWA010016616">
    <property type="protein sequence ID" value="CAI9594084.1"/>
    <property type="molecule type" value="Genomic_DNA"/>
</dbReference>
<keyword evidence="2" id="KW-1185">Reference proteome</keyword>
<proteinExistence type="predicted"/>
<reference evidence="1" key="1">
    <citation type="submission" date="2023-05" db="EMBL/GenBank/DDBJ databases">
        <authorList>
            <person name="Stuckert A."/>
        </authorList>
    </citation>
    <scope>NUCLEOTIDE SEQUENCE</scope>
</reference>
<dbReference type="InterPro" id="IPR029309">
    <property type="entry name" value="CaRF"/>
</dbReference>
<dbReference type="PANTHER" id="PTHR14694:SF1">
    <property type="entry name" value="CALCIUM-RESPONSIVE TRANSCRIPTION FACTOR"/>
    <property type="match status" value="1"/>
</dbReference>